<feature type="region of interest" description="Disordered" evidence="1">
    <location>
        <begin position="1"/>
        <end position="23"/>
    </location>
</feature>
<proteinExistence type="predicted"/>
<gene>
    <name evidence="3" type="ORF">A3D91_04930</name>
</gene>
<keyword evidence="2" id="KW-0472">Membrane</keyword>
<protein>
    <recommendedName>
        <fullName evidence="5">DUF4012 domain-containing protein</fullName>
    </recommendedName>
</protein>
<keyword evidence="2" id="KW-1133">Transmembrane helix</keyword>
<dbReference type="STRING" id="1802620.A3D91_04930"/>
<feature type="transmembrane region" description="Helical" evidence="2">
    <location>
        <begin position="52"/>
        <end position="75"/>
    </location>
</feature>
<name>A0A1F4VBI8_UNCKA</name>
<evidence type="ECO:0000256" key="1">
    <source>
        <dbReference type="SAM" id="MobiDB-lite"/>
    </source>
</evidence>
<sequence>MNDTKYWNPSKGGTNGNNNGISKPIDNNHRQFIKFNTGLFSFLNKNPKLKKILGRTGIFVGVVLLIVGLVSYIYIIRPGLVVKSKIDILKTDANDIQDSLKNRDLVSLENNLIETENDLKELKRAMDENFGWAKNFNLTKSYYQDSDHFINAGNHSIEAIREAVELMKPFADAAGLKVSEEQEVQTVGLADAFASWIAVMPQIAYDMDKVLVKLEDVGKELSQVDASKYPEKIRGTPVRSTIENTQKLLTKLSDYAPDIKNALTIIPGLLGVSTGEQRYMIIMQNDKELRPTGGFWTNYATFKVNNALLSSDFSSKDMYSVDLTLDAIDAYYTFGAPPFPYGKYLKVERWYARDANTSPDLPTSVDNFMKSYNLAMRIDPLEIKPVRGIVTIDTQVIKELLEITGPATVNGVTYNSENVILELETIASLALKEQQGRKRVLGDLMERMLVNVFESEKSLWSQLLEKGVDLANRKHITAYSIDPEAQALLEKYNFAGRIVDPVEGDYTFLASTNLGGDKTNWFVSKEVDHSLSKENGKWVRTVMVKYSYPEPAAEYGAFVKRFKDWLRVYTPLGSELISVDGSEDGSGSESERNKTYFWGYVELGPGESKEMTFKYVLPDNVVKENVYNLYLQKQAGVREETHRITINGKTESVDLKTDKLLKLSL</sequence>
<dbReference type="InterPro" id="IPR025101">
    <property type="entry name" value="DUF4012"/>
</dbReference>
<evidence type="ECO:0000313" key="3">
    <source>
        <dbReference type="EMBL" id="OGC54073.1"/>
    </source>
</evidence>
<dbReference type="Pfam" id="PF13196">
    <property type="entry name" value="DUF4012"/>
    <property type="match status" value="1"/>
</dbReference>
<accession>A0A1F4VBI8</accession>
<evidence type="ECO:0000256" key="2">
    <source>
        <dbReference type="SAM" id="Phobius"/>
    </source>
</evidence>
<keyword evidence="2" id="KW-0812">Transmembrane</keyword>
<organism evidence="3 4">
    <name type="scientific">candidate division WWE3 bacterium RIFCSPHIGHO2_02_FULL_38_14</name>
    <dbReference type="NCBI Taxonomy" id="1802620"/>
    <lineage>
        <taxon>Bacteria</taxon>
        <taxon>Katanobacteria</taxon>
    </lineage>
</organism>
<dbReference type="Proteomes" id="UP000178127">
    <property type="component" value="Unassembled WGS sequence"/>
</dbReference>
<dbReference type="AlphaFoldDB" id="A0A1F4VBI8"/>
<comment type="caution">
    <text evidence="3">The sequence shown here is derived from an EMBL/GenBank/DDBJ whole genome shotgun (WGS) entry which is preliminary data.</text>
</comment>
<dbReference type="EMBL" id="MEVD01000006">
    <property type="protein sequence ID" value="OGC54073.1"/>
    <property type="molecule type" value="Genomic_DNA"/>
</dbReference>
<evidence type="ECO:0000313" key="4">
    <source>
        <dbReference type="Proteomes" id="UP000178127"/>
    </source>
</evidence>
<reference evidence="3 4" key="1">
    <citation type="journal article" date="2016" name="Nat. Commun.">
        <title>Thousands of microbial genomes shed light on interconnected biogeochemical processes in an aquifer system.</title>
        <authorList>
            <person name="Anantharaman K."/>
            <person name="Brown C.T."/>
            <person name="Hug L.A."/>
            <person name="Sharon I."/>
            <person name="Castelle C.J."/>
            <person name="Probst A.J."/>
            <person name="Thomas B.C."/>
            <person name="Singh A."/>
            <person name="Wilkins M.J."/>
            <person name="Karaoz U."/>
            <person name="Brodie E.L."/>
            <person name="Williams K.H."/>
            <person name="Hubbard S.S."/>
            <person name="Banfield J.F."/>
        </authorList>
    </citation>
    <scope>NUCLEOTIDE SEQUENCE [LARGE SCALE GENOMIC DNA]</scope>
</reference>
<evidence type="ECO:0008006" key="5">
    <source>
        <dbReference type="Google" id="ProtNLM"/>
    </source>
</evidence>